<keyword evidence="2" id="KW-1185">Reference proteome</keyword>
<dbReference type="EMBL" id="MU001638">
    <property type="protein sequence ID" value="KAF2481558.1"/>
    <property type="molecule type" value="Genomic_DNA"/>
</dbReference>
<proteinExistence type="predicted"/>
<sequence length="339" mass="37911">MQPAMFRLVDCISKGNPEKIIPRSAFEEQDYTAFKETIRQQMNLLQYNFKDVIFTRTIQGHTFELDVKTANALPLFFRAPPHEIPTFFVAHNGPMSGDAGNAAQFRFIDSTSAAQAEMHVHRSAFPDQGVDTFYDVVQQRLGLRSLISITCVAHRNGQYIATPIRNDGSNALDTIFQAPAYHTPTFIVTLDGSPLNNPTSNAGANRDIIRELLRTKRFTLRPLFEKEIFITTCLAAFGLLDVPTRIVQEHYKGAAVLLDKMKETGGPVAERYGDTPHNTRAAVLEHFSYGSPAFRSTLIDIDRIVRHAAPGKKDKVIVMFQLPKSAHLFYALLAFLGTP</sequence>
<dbReference type="RefSeq" id="XP_033588128.1">
    <property type="nucleotide sequence ID" value="XM_033738262.1"/>
</dbReference>
<dbReference type="GeneID" id="54479264"/>
<protein>
    <submittedName>
        <fullName evidence="1">Uncharacterized protein</fullName>
    </submittedName>
</protein>
<name>A0A6A6PN76_9PEZI</name>
<organism evidence="1 2">
    <name type="scientific">Neohortaea acidophila</name>
    <dbReference type="NCBI Taxonomy" id="245834"/>
    <lineage>
        <taxon>Eukaryota</taxon>
        <taxon>Fungi</taxon>
        <taxon>Dikarya</taxon>
        <taxon>Ascomycota</taxon>
        <taxon>Pezizomycotina</taxon>
        <taxon>Dothideomycetes</taxon>
        <taxon>Dothideomycetidae</taxon>
        <taxon>Mycosphaerellales</taxon>
        <taxon>Teratosphaeriaceae</taxon>
        <taxon>Neohortaea</taxon>
    </lineage>
</organism>
<gene>
    <name evidence="1" type="ORF">BDY17DRAFT_355243</name>
</gene>
<reference evidence="1" key="1">
    <citation type="journal article" date="2020" name="Stud. Mycol.">
        <title>101 Dothideomycetes genomes: a test case for predicting lifestyles and emergence of pathogens.</title>
        <authorList>
            <person name="Haridas S."/>
            <person name="Albert R."/>
            <person name="Binder M."/>
            <person name="Bloem J."/>
            <person name="Labutti K."/>
            <person name="Salamov A."/>
            <person name="Andreopoulos B."/>
            <person name="Baker S."/>
            <person name="Barry K."/>
            <person name="Bills G."/>
            <person name="Bluhm B."/>
            <person name="Cannon C."/>
            <person name="Castanera R."/>
            <person name="Culley D."/>
            <person name="Daum C."/>
            <person name="Ezra D."/>
            <person name="Gonzalez J."/>
            <person name="Henrissat B."/>
            <person name="Kuo A."/>
            <person name="Liang C."/>
            <person name="Lipzen A."/>
            <person name="Lutzoni F."/>
            <person name="Magnuson J."/>
            <person name="Mondo S."/>
            <person name="Nolan M."/>
            <person name="Ohm R."/>
            <person name="Pangilinan J."/>
            <person name="Park H.-J."/>
            <person name="Ramirez L."/>
            <person name="Alfaro M."/>
            <person name="Sun H."/>
            <person name="Tritt A."/>
            <person name="Yoshinaga Y."/>
            <person name="Zwiers L.-H."/>
            <person name="Turgeon B."/>
            <person name="Goodwin S."/>
            <person name="Spatafora J."/>
            <person name="Crous P."/>
            <person name="Grigoriev I."/>
        </authorList>
    </citation>
    <scope>NUCLEOTIDE SEQUENCE</scope>
    <source>
        <strain evidence="1">CBS 113389</strain>
    </source>
</reference>
<dbReference type="OrthoDB" id="3798561at2759"/>
<accession>A0A6A6PN76</accession>
<evidence type="ECO:0000313" key="2">
    <source>
        <dbReference type="Proteomes" id="UP000799767"/>
    </source>
</evidence>
<feature type="non-terminal residue" evidence="1">
    <location>
        <position position="339"/>
    </location>
</feature>
<dbReference type="AlphaFoldDB" id="A0A6A6PN76"/>
<dbReference type="Proteomes" id="UP000799767">
    <property type="component" value="Unassembled WGS sequence"/>
</dbReference>
<evidence type="ECO:0000313" key="1">
    <source>
        <dbReference type="EMBL" id="KAF2481558.1"/>
    </source>
</evidence>